<evidence type="ECO:0000256" key="14">
    <source>
        <dbReference type="PIRNR" id="PIRNR006404"/>
    </source>
</evidence>
<dbReference type="PROSITE" id="PS51371">
    <property type="entry name" value="CBS"/>
    <property type="match status" value="1"/>
</dbReference>
<keyword evidence="12 17" id="KW-0129">CBS domain</keyword>
<keyword evidence="20" id="KW-1185">Reference proteome</keyword>
<dbReference type="Pfam" id="PF02163">
    <property type="entry name" value="Peptidase_M50"/>
    <property type="match status" value="1"/>
</dbReference>
<dbReference type="GO" id="GO:0006508">
    <property type="term" value="P:proteolysis"/>
    <property type="evidence" value="ECO:0007669"/>
    <property type="project" value="UniProtKB-KW"/>
</dbReference>
<accession>A0A4R2NUD1</accession>
<keyword evidence="10 14" id="KW-1133">Transmembrane helix</keyword>
<dbReference type="Pfam" id="PF00571">
    <property type="entry name" value="CBS"/>
    <property type="match status" value="1"/>
</dbReference>
<evidence type="ECO:0000259" key="18">
    <source>
        <dbReference type="PROSITE" id="PS51371"/>
    </source>
</evidence>
<dbReference type="AlphaFoldDB" id="A0A4R2NUD1"/>
<comment type="subcellular location">
    <subcellularLocation>
        <location evidence="1 14">Cell membrane</location>
        <topology evidence="1 14">Multi-pass membrane protein</topology>
    </subcellularLocation>
</comment>
<dbReference type="InterPro" id="IPR000644">
    <property type="entry name" value="CBS_dom"/>
</dbReference>
<evidence type="ECO:0000313" key="19">
    <source>
        <dbReference type="EMBL" id="TCP25161.1"/>
    </source>
</evidence>
<dbReference type="PANTHER" id="PTHR39188">
    <property type="entry name" value="MEMBRANE-ASSOCIATED ZINC METALLOPROTEASE M50B"/>
    <property type="match status" value="1"/>
</dbReference>
<keyword evidence="4 14" id="KW-0645">Protease</keyword>
<evidence type="ECO:0000256" key="9">
    <source>
        <dbReference type="ARBA" id="ARBA00022833"/>
    </source>
</evidence>
<comment type="caution">
    <text evidence="19">The sequence shown here is derived from an EMBL/GenBank/DDBJ whole genome shotgun (WGS) entry which is preliminary data.</text>
</comment>
<dbReference type="EMBL" id="SLXM01000004">
    <property type="protein sequence ID" value="TCP25161.1"/>
    <property type="molecule type" value="Genomic_DNA"/>
</dbReference>
<keyword evidence="6 14" id="KW-0479">Metal-binding</keyword>
<dbReference type="GO" id="GO:0008237">
    <property type="term" value="F:metallopeptidase activity"/>
    <property type="evidence" value="ECO:0007669"/>
    <property type="project" value="UniProtKB-UniRule"/>
</dbReference>
<dbReference type="InterPro" id="IPR016483">
    <property type="entry name" value="UCP006404_Pept_M50_CBS"/>
</dbReference>
<keyword evidence="9 14" id="KW-0862">Zinc</keyword>
<evidence type="ECO:0000256" key="15">
    <source>
        <dbReference type="PIRSR" id="PIRSR006404-1"/>
    </source>
</evidence>
<evidence type="ECO:0000256" key="13">
    <source>
        <dbReference type="ARBA" id="ARBA00023136"/>
    </source>
</evidence>
<feature type="binding site" evidence="16">
    <location>
        <position position="67"/>
    </location>
    <ligand>
        <name>Zn(2+)</name>
        <dbReference type="ChEBI" id="CHEBI:29105"/>
        <note>catalytic</note>
    </ligand>
</feature>
<evidence type="ECO:0000256" key="16">
    <source>
        <dbReference type="PIRSR" id="PIRSR006404-2"/>
    </source>
</evidence>
<evidence type="ECO:0000256" key="17">
    <source>
        <dbReference type="PROSITE-ProRule" id="PRU00703"/>
    </source>
</evidence>
<dbReference type="GO" id="GO:0046872">
    <property type="term" value="F:metal ion binding"/>
    <property type="evidence" value="ECO:0007669"/>
    <property type="project" value="UniProtKB-UniRule"/>
</dbReference>
<feature type="transmembrane region" description="Helical" evidence="14">
    <location>
        <begin position="103"/>
        <end position="124"/>
    </location>
</feature>
<feature type="transmembrane region" description="Helical" evidence="14">
    <location>
        <begin position="190"/>
        <end position="209"/>
    </location>
</feature>
<feature type="binding site" evidence="16">
    <location>
        <position position="63"/>
    </location>
    <ligand>
        <name>Zn(2+)</name>
        <dbReference type="ChEBI" id="CHEBI:29105"/>
        <note>catalytic</note>
    </ligand>
</feature>
<proteinExistence type="inferred from homology"/>
<evidence type="ECO:0000256" key="2">
    <source>
        <dbReference type="ARBA" id="ARBA00007931"/>
    </source>
</evidence>
<dbReference type="PIRSF" id="PIRSF006404">
    <property type="entry name" value="UCP006404_Pept_M50_CBS"/>
    <property type="match status" value="1"/>
</dbReference>
<keyword evidence="11 14" id="KW-0482">Metalloprotease</keyword>
<comment type="similarity">
    <text evidence="2 14">Belongs to the peptidase M50B family.</text>
</comment>
<dbReference type="CDD" id="cd06164">
    <property type="entry name" value="S2P-M50_SpoIVFB_CBS"/>
    <property type="match status" value="1"/>
</dbReference>
<evidence type="ECO:0000256" key="1">
    <source>
        <dbReference type="ARBA" id="ARBA00004651"/>
    </source>
</evidence>
<evidence type="ECO:0000256" key="12">
    <source>
        <dbReference type="ARBA" id="ARBA00023122"/>
    </source>
</evidence>
<evidence type="ECO:0000256" key="7">
    <source>
        <dbReference type="ARBA" id="ARBA00022737"/>
    </source>
</evidence>
<comment type="cofactor">
    <cofactor evidence="14 16">
        <name>Zn(2+)</name>
        <dbReference type="ChEBI" id="CHEBI:29105"/>
    </cofactor>
    <text evidence="14 16">Binds 1 zinc ion per subunit.</text>
</comment>
<feature type="binding site" evidence="16">
    <location>
        <position position="172"/>
    </location>
    <ligand>
        <name>Zn(2+)</name>
        <dbReference type="ChEBI" id="CHEBI:29105"/>
        <note>catalytic</note>
    </ligand>
</feature>
<sequence length="365" mass="41376">MINKMKANLNLGSIAGIHIKIHWTFVLLFAWIVFSEMKRGNSTEHIFYHITLIIAVFICVLLHELGHALMAKKYNISTKKITLLPIGGIASLEKMPENPKEEFLVSLAGPFVNFLIAIVLYFCIPVKEFLDKYLLDNAFLMSELNIQSFLFYLFFINVGLMLFNLIPAFPMDGGRILRALLTLKTNRVKATYIASLIGQFFAVIFLLIGLVYNPFLIFIALFIFVGAFTENKIIQQLNLIKGHTVKEAMMTNITTFNPSDSIDKVIDAILKGTEKDFVVVLNSKVVGIILHNDIIENSSNRNCLVKDIMKVAFKSLKSNDDLKLYYEFIQTNSTFFLPVIDNSELVGVLDINNLNEYLLIQAKLT</sequence>
<dbReference type="InterPro" id="IPR046342">
    <property type="entry name" value="CBS_dom_sf"/>
</dbReference>
<feature type="transmembrane region" description="Helical" evidence="14">
    <location>
        <begin position="149"/>
        <end position="169"/>
    </location>
</feature>
<evidence type="ECO:0000256" key="10">
    <source>
        <dbReference type="ARBA" id="ARBA00022989"/>
    </source>
</evidence>
<name>A0A4R2NUD1_9FLAO</name>
<feature type="domain" description="CBS" evidence="18">
    <location>
        <begin position="249"/>
        <end position="308"/>
    </location>
</feature>
<evidence type="ECO:0000256" key="5">
    <source>
        <dbReference type="ARBA" id="ARBA00022692"/>
    </source>
</evidence>
<protein>
    <recommendedName>
        <fullName evidence="14">Zinc metalloprotease</fullName>
    </recommendedName>
</protein>
<evidence type="ECO:0000256" key="8">
    <source>
        <dbReference type="ARBA" id="ARBA00022801"/>
    </source>
</evidence>
<keyword evidence="5 14" id="KW-0812">Transmembrane</keyword>
<dbReference type="PANTHER" id="PTHR39188:SF3">
    <property type="entry name" value="STAGE IV SPORULATION PROTEIN FB"/>
    <property type="match status" value="1"/>
</dbReference>
<reference evidence="19 20" key="1">
    <citation type="submission" date="2019-03" db="EMBL/GenBank/DDBJ databases">
        <title>Genomic Encyclopedia of Type Strains, Phase IV (KMG-IV): sequencing the most valuable type-strain genomes for metagenomic binning, comparative biology and taxonomic classification.</title>
        <authorList>
            <person name="Goeker M."/>
        </authorList>
    </citation>
    <scope>NUCLEOTIDE SEQUENCE [LARGE SCALE GENOMIC DNA]</scope>
    <source>
        <strain evidence="19 20">DSM 14836</strain>
    </source>
</reference>
<feature type="active site" evidence="15">
    <location>
        <position position="64"/>
    </location>
</feature>
<feature type="transmembrane region" description="Helical" evidence="14">
    <location>
        <begin position="12"/>
        <end position="34"/>
    </location>
</feature>
<gene>
    <name evidence="19" type="ORF">EV195_104194</name>
</gene>
<dbReference type="Proteomes" id="UP000294564">
    <property type="component" value="Unassembled WGS sequence"/>
</dbReference>
<dbReference type="GO" id="GO:0005886">
    <property type="term" value="C:plasma membrane"/>
    <property type="evidence" value="ECO:0007669"/>
    <property type="project" value="UniProtKB-SubCell"/>
</dbReference>
<feature type="transmembrane region" description="Helical" evidence="14">
    <location>
        <begin position="215"/>
        <end position="234"/>
    </location>
</feature>
<keyword evidence="3 14" id="KW-1003">Cell membrane</keyword>
<evidence type="ECO:0000256" key="4">
    <source>
        <dbReference type="ARBA" id="ARBA00022670"/>
    </source>
</evidence>
<evidence type="ECO:0000256" key="11">
    <source>
        <dbReference type="ARBA" id="ARBA00023049"/>
    </source>
</evidence>
<dbReference type="SUPFAM" id="SSF54631">
    <property type="entry name" value="CBS-domain pair"/>
    <property type="match status" value="1"/>
</dbReference>
<organism evidence="19 20">
    <name type="scientific">Tenacibaculum skagerrakense</name>
    <dbReference type="NCBI Taxonomy" id="186571"/>
    <lineage>
        <taxon>Bacteria</taxon>
        <taxon>Pseudomonadati</taxon>
        <taxon>Bacteroidota</taxon>
        <taxon>Flavobacteriia</taxon>
        <taxon>Flavobacteriales</taxon>
        <taxon>Flavobacteriaceae</taxon>
        <taxon>Tenacibaculum</taxon>
    </lineage>
</organism>
<feature type="transmembrane region" description="Helical" evidence="14">
    <location>
        <begin position="46"/>
        <end position="70"/>
    </location>
</feature>
<keyword evidence="13 14" id="KW-0472">Membrane</keyword>
<keyword evidence="8 14" id="KW-0378">Hydrolase</keyword>
<dbReference type="InterPro" id="IPR008915">
    <property type="entry name" value="Peptidase_M50"/>
</dbReference>
<keyword evidence="7" id="KW-0677">Repeat</keyword>
<dbReference type="Gene3D" id="3.10.580.10">
    <property type="entry name" value="CBS-domain"/>
    <property type="match status" value="1"/>
</dbReference>
<evidence type="ECO:0000256" key="6">
    <source>
        <dbReference type="ARBA" id="ARBA00022723"/>
    </source>
</evidence>
<evidence type="ECO:0000256" key="3">
    <source>
        <dbReference type="ARBA" id="ARBA00022475"/>
    </source>
</evidence>
<evidence type="ECO:0000313" key="20">
    <source>
        <dbReference type="Proteomes" id="UP000294564"/>
    </source>
</evidence>